<dbReference type="AlphaFoldDB" id="A0A5K3FLD9"/>
<name>A0A5K3FLD9_MESCO</name>
<protein>
    <submittedName>
        <fullName evidence="1">Uncharacterized protein</fullName>
    </submittedName>
</protein>
<evidence type="ECO:0000313" key="1">
    <source>
        <dbReference type="WBParaSite" id="MCU_009365-RA"/>
    </source>
</evidence>
<organism evidence="1">
    <name type="scientific">Mesocestoides corti</name>
    <name type="common">Flatworm</name>
    <dbReference type="NCBI Taxonomy" id="53468"/>
    <lineage>
        <taxon>Eukaryota</taxon>
        <taxon>Metazoa</taxon>
        <taxon>Spiralia</taxon>
        <taxon>Lophotrochozoa</taxon>
        <taxon>Platyhelminthes</taxon>
        <taxon>Cestoda</taxon>
        <taxon>Eucestoda</taxon>
        <taxon>Cyclophyllidea</taxon>
        <taxon>Mesocestoididae</taxon>
        <taxon>Mesocestoides</taxon>
    </lineage>
</organism>
<reference evidence="1" key="1">
    <citation type="submission" date="2019-11" db="UniProtKB">
        <authorList>
            <consortium name="WormBaseParasite"/>
        </authorList>
    </citation>
    <scope>IDENTIFICATION</scope>
</reference>
<proteinExistence type="predicted"/>
<accession>A0A5K3FLD9</accession>
<sequence>MISSQPEKDMTEVQHIMSGVASVVDSDGRHASAILHWRQRMRFNDANRTSALSLQWTTEAKTLKCQLKLSWRSSDVPYTGSIDIARD</sequence>
<dbReference type="WBParaSite" id="MCU_009365-RA">
    <property type="protein sequence ID" value="MCU_009365-RA"/>
    <property type="gene ID" value="MCU_009365"/>
</dbReference>